<dbReference type="InterPro" id="IPR051677">
    <property type="entry name" value="AfsR-DnrI-RedD_regulator"/>
</dbReference>
<dbReference type="Pfam" id="PF03704">
    <property type="entry name" value="BTAD"/>
    <property type="match status" value="1"/>
</dbReference>
<name>A0ABU0X7K3_9PSEU</name>
<keyword evidence="4" id="KW-0804">Transcription</keyword>
<evidence type="ECO:0000313" key="8">
    <source>
        <dbReference type="Proteomes" id="UP001225605"/>
    </source>
</evidence>
<dbReference type="Pfam" id="PF13191">
    <property type="entry name" value="AAA_16"/>
    <property type="match status" value="1"/>
</dbReference>
<evidence type="ECO:0000256" key="2">
    <source>
        <dbReference type="ARBA" id="ARBA00023015"/>
    </source>
</evidence>
<dbReference type="SUPFAM" id="SSF48452">
    <property type="entry name" value="TPR-like"/>
    <property type="match status" value="2"/>
</dbReference>
<organism evidence="7 8">
    <name type="scientific">Saccharothrix yanglingensis</name>
    <dbReference type="NCBI Taxonomy" id="659496"/>
    <lineage>
        <taxon>Bacteria</taxon>
        <taxon>Bacillati</taxon>
        <taxon>Actinomycetota</taxon>
        <taxon>Actinomycetes</taxon>
        <taxon>Pseudonocardiales</taxon>
        <taxon>Pseudonocardiaceae</taxon>
        <taxon>Saccharothrix</taxon>
    </lineage>
</organism>
<keyword evidence="8" id="KW-1185">Reference proteome</keyword>
<evidence type="ECO:0000259" key="6">
    <source>
        <dbReference type="PROSITE" id="PS51755"/>
    </source>
</evidence>
<dbReference type="EMBL" id="NSDM01000015">
    <property type="protein sequence ID" value="MDQ2588103.1"/>
    <property type="molecule type" value="Genomic_DNA"/>
</dbReference>
<dbReference type="Proteomes" id="UP001225605">
    <property type="component" value="Unassembled WGS sequence"/>
</dbReference>
<keyword evidence="2" id="KW-0805">Transcription regulation</keyword>
<dbReference type="SMART" id="SM01043">
    <property type="entry name" value="BTAD"/>
    <property type="match status" value="1"/>
</dbReference>
<dbReference type="SUPFAM" id="SSF46894">
    <property type="entry name" value="C-terminal effector domain of the bipartite response regulators"/>
    <property type="match status" value="1"/>
</dbReference>
<dbReference type="PANTHER" id="PTHR35807:SF1">
    <property type="entry name" value="TRANSCRIPTIONAL REGULATOR REDD"/>
    <property type="match status" value="1"/>
</dbReference>
<comment type="similarity">
    <text evidence="1">Belongs to the AfsR/DnrI/RedD regulatory family.</text>
</comment>
<evidence type="ECO:0000256" key="5">
    <source>
        <dbReference type="PROSITE-ProRule" id="PRU01091"/>
    </source>
</evidence>
<evidence type="ECO:0000256" key="3">
    <source>
        <dbReference type="ARBA" id="ARBA00023125"/>
    </source>
</evidence>
<dbReference type="Pfam" id="PF00486">
    <property type="entry name" value="Trans_reg_C"/>
    <property type="match status" value="1"/>
</dbReference>
<proteinExistence type="inferred from homology"/>
<dbReference type="PANTHER" id="PTHR35807">
    <property type="entry name" value="TRANSCRIPTIONAL REGULATOR REDD-RELATED"/>
    <property type="match status" value="1"/>
</dbReference>
<dbReference type="CDD" id="cd15831">
    <property type="entry name" value="BTAD"/>
    <property type="match status" value="1"/>
</dbReference>
<comment type="caution">
    <text evidence="7">The sequence shown here is derived from an EMBL/GenBank/DDBJ whole genome shotgun (WGS) entry which is preliminary data.</text>
</comment>
<protein>
    <submittedName>
        <fullName evidence="7">SARP family transcriptional regulator</fullName>
    </submittedName>
</protein>
<gene>
    <name evidence="7" type="ORF">CKY47_29890</name>
</gene>
<dbReference type="InterPro" id="IPR041664">
    <property type="entry name" value="AAA_16"/>
</dbReference>
<keyword evidence="3 5" id="KW-0238">DNA-binding</keyword>
<dbReference type="InterPro" id="IPR011990">
    <property type="entry name" value="TPR-like_helical_dom_sf"/>
</dbReference>
<dbReference type="InterPro" id="IPR027417">
    <property type="entry name" value="P-loop_NTPase"/>
</dbReference>
<evidence type="ECO:0000313" key="7">
    <source>
        <dbReference type="EMBL" id="MDQ2588103.1"/>
    </source>
</evidence>
<feature type="DNA-binding region" description="OmpR/PhoB-type" evidence="5">
    <location>
        <begin position="3"/>
        <end position="107"/>
    </location>
</feature>
<dbReference type="Gene3D" id="3.40.50.300">
    <property type="entry name" value="P-loop containing nucleotide triphosphate hydrolases"/>
    <property type="match status" value="1"/>
</dbReference>
<dbReference type="InterPro" id="IPR036388">
    <property type="entry name" value="WH-like_DNA-bd_sf"/>
</dbReference>
<feature type="domain" description="OmpR/PhoB-type" evidence="6">
    <location>
        <begin position="3"/>
        <end position="107"/>
    </location>
</feature>
<dbReference type="Gene3D" id="1.25.40.10">
    <property type="entry name" value="Tetratricopeptide repeat domain"/>
    <property type="match status" value="2"/>
</dbReference>
<sequence>MDVTLTPLESLFAELLGPVRAFIGETEVDLGAARRRAVFAVLALRAGQPVPVNELIDAVWGDEPPSNAEASVYTYVSGLRRQLDPLRSARSTSGVLVSTGFGYSLRLTGDSSDVALFEQHRRRAAELDAEGALKELDAALALWRGEALSGVPGPFASAHRARLAELRLLTAERRAELALELGRHAEAVAELTELADEHPLREGLRALLMTALHRSGRHAEALEVFRDTRRLLVDQLGIEPGAQLLGLHQQLLHELVAPAAPLRSALPTRKPPAAPTLLDRDRELDVLRRAVAEVVTTGRGGCVWLEAEPGTGKSALLAALLAEAGRRECPIAWSAGDELSMRFPLRVLLDCLEISTTSTDRRRAEVAEALLNATEADAEAQPELDAVDRLVDLVSELCDQAPLVLAVDDLHWADEVSLLVWHRLTRLVRRLPLVLVATSRPVPHRDDLERVRGAVEGAGGDMVRLAPLPDDVLVELVSRRLAATPVGALRELVEQAGGNPAYALDTVDDLVRRGVVRVQAGVADLDVEGGGEDGSRTPDAAPMRRLDFLSASTVEVLCAGSLFGMEFAIGDVAVVLGRPPSELVAPVQEAMTAGVLVEADAEFAFRQPLVRHALYEGVLPPVRAAMHRQAAEVLAAAGAPAVRVARQLASLPALDAWSAGWVADNVREVMLADQELAARLVGSVSDQPALNDAQRDRLTSWMAWLKFWQGKRPESEARAVLARTRDPHLAAEMRCVLAMLHSGEGRVDMAVETLRVAVEDEATPEPCRTRQESLLADIHRSGRLDLEAAERSAHNAISRAELAADGFAIGHALRVLWQISTVRRDHAEALDRVDLALTMIGDPQDVHELRPVLLENRSSTLQSLDRLEEAGQALRAARARVRKGPSVAYLRAYTAVYQYWTGRWDEALAELDQASEVVNHYGMADHGPALLVPAVVALVQARRGRLDIARERLARVADHPISLVADKEHADFLYAARALVAECDGADAAAVFAHFEPLLVDFPGLMTPRHPWMPGAVRVAVSSSAYDLAERAYLVSEEEAVRERVPARAFAAEARARGLLRGDVEASRTAVARYRSAGRPVELAEALEDLAVVLAGQGSRDEAAGALREAVSGYAALGAVLDIRRAEARLAACGVR</sequence>
<dbReference type="SMART" id="SM00862">
    <property type="entry name" value="Trans_reg_C"/>
    <property type="match status" value="1"/>
</dbReference>
<evidence type="ECO:0000256" key="4">
    <source>
        <dbReference type="ARBA" id="ARBA00023163"/>
    </source>
</evidence>
<dbReference type="PROSITE" id="PS51755">
    <property type="entry name" value="OMPR_PHOB"/>
    <property type="match status" value="1"/>
</dbReference>
<reference evidence="7 8" key="1">
    <citation type="submission" date="2017-06" db="EMBL/GenBank/DDBJ databases">
        <title>Cultured bacterium strain Saccharothrix yanglingensis Hhs.015.</title>
        <authorList>
            <person name="Xia Y."/>
        </authorList>
    </citation>
    <scope>NUCLEOTIDE SEQUENCE [LARGE SCALE GENOMIC DNA]</scope>
    <source>
        <strain evidence="7 8">Hhs.015</strain>
    </source>
</reference>
<dbReference type="InterPro" id="IPR001867">
    <property type="entry name" value="OmpR/PhoB-type_DNA-bd"/>
</dbReference>
<dbReference type="InterPro" id="IPR005158">
    <property type="entry name" value="BTAD"/>
</dbReference>
<dbReference type="SUPFAM" id="SSF52540">
    <property type="entry name" value="P-loop containing nucleoside triphosphate hydrolases"/>
    <property type="match status" value="1"/>
</dbReference>
<dbReference type="Gene3D" id="1.10.10.10">
    <property type="entry name" value="Winged helix-like DNA-binding domain superfamily/Winged helix DNA-binding domain"/>
    <property type="match status" value="1"/>
</dbReference>
<accession>A0ABU0X7K3</accession>
<evidence type="ECO:0000256" key="1">
    <source>
        <dbReference type="ARBA" id="ARBA00005820"/>
    </source>
</evidence>
<dbReference type="InterPro" id="IPR016032">
    <property type="entry name" value="Sig_transdc_resp-reg_C-effctor"/>
</dbReference>